<gene>
    <name evidence="2" type="ORF">SAMN00777080_3893</name>
</gene>
<dbReference type="STRING" id="758820.SAMN00777080_3893"/>
<dbReference type="Pfam" id="PF00578">
    <property type="entry name" value="AhpC-TSA"/>
    <property type="match status" value="1"/>
</dbReference>
<dbReference type="Proteomes" id="UP000192333">
    <property type="component" value="Chromosome I"/>
</dbReference>
<dbReference type="RefSeq" id="WP_084121983.1">
    <property type="nucleotide sequence ID" value="NZ_LT838813.1"/>
</dbReference>
<evidence type="ECO:0000259" key="1">
    <source>
        <dbReference type="PROSITE" id="PS51352"/>
    </source>
</evidence>
<dbReference type="OrthoDB" id="1099669at2"/>
<dbReference type="EMBL" id="LT838813">
    <property type="protein sequence ID" value="SMD45247.1"/>
    <property type="molecule type" value="Genomic_DNA"/>
</dbReference>
<dbReference type="GO" id="GO:0016491">
    <property type="term" value="F:oxidoreductase activity"/>
    <property type="evidence" value="ECO:0007669"/>
    <property type="project" value="InterPro"/>
</dbReference>
<dbReference type="SUPFAM" id="SSF52833">
    <property type="entry name" value="Thioredoxin-like"/>
    <property type="match status" value="1"/>
</dbReference>
<evidence type="ECO:0000313" key="3">
    <source>
        <dbReference type="Proteomes" id="UP000192333"/>
    </source>
</evidence>
<dbReference type="InterPro" id="IPR050553">
    <property type="entry name" value="Thioredoxin_ResA/DsbE_sf"/>
</dbReference>
<dbReference type="PANTHER" id="PTHR42852:SF13">
    <property type="entry name" value="PROTEIN DIPZ"/>
    <property type="match status" value="1"/>
</dbReference>
<name>A0A1W2H8P2_9BACT</name>
<dbReference type="Gene3D" id="3.40.30.10">
    <property type="entry name" value="Glutaredoxin"/>
    <property type="match status" value="1"/>
</dbReference>
<dbReference type="InterPro" id="IPR036249">
    <property type="entry name" value="Thioredoxin-like_sf"/>
</dbReference>
<dbReference type="InterPro" id="IPR000866">
    <property type="entry name" value="AhpC/TSA"/>
</dbReference>
<evidence type="ECO:0000313" key="2">
    <source>
        <dbReference type="EMBL" id="SMD45247.1"/>
    </source>
</evidence>
<sequence>MLQKILSNIFLIGTLMIFGCEHKITPEKLFDLSKDKYLNSEYYTYQTVLIWPHPFLDEIDTFRYHLQFEKFPNQYYKYNIIGSGEKYDLVYIDNVMNDYFHLDSTAIVYTEEQMEKEGDSFKNSMFLVFGPINIFEMPDFEYQKDTSISGKIMRKYLRVDMDTLIEDIKVYKELHIYINPANSEVPLIRSMLYNNGKKQQFIDAWFENYVFEDRSPGLTYDLPVGYTTKVRGEEKTNRNLLSEGSKAPDFELQNMEGNTVSLADFKGKRVFLDFSIINCGWCKVALDEFSKPEFEFAEDVVPLYINPVDNKERLKSYLSKIDIPFPALTDAQKTGEAYGVSAYPSFFIIGKDGKIEASFAGYNPDLIEKIRKSK</sequence>
<accession>A0A1W2H8P2</accession>
<dbReference type="InterPro" id="IPR013766">
    <property type="entry name" value="Thioredoxin_domain"/>
</dbReference>
<keyword evidence="3" id="KW-1185">Reference proteome</keyword>
<proteinExistence type="predicted"/>
<dbReference type="PANTHER" id="PTHR42852">
    <property type="entry name" value="THIOL:DISULFIDE INTERCHANGE PROTEIN DSBE"/>
    <property type="match status" value="1"/>
</dbReference>
<dbReference type="GO" id="GO:0016209">
    <property type="term" value="F:antioxidant activity"/>
    <property type="evidence" value="ECO:0007669"/>
    <property type="project" value="InterPro"/>
</dbReference>
<dbReference type="AlphaFoldDB" id="A0A1W2H8P2"/>
<dbReference type="PROSITE" id="PS51257">
    <property type="entry name" value="PROKAR_LIPOPROTEIN"/>
    <property type="match status" value="1"/>
</dbReference>
<reference evidence="3" key="1">
    <citation type="submission" date="2017-04" db="EMBL/GenBank/DDBJ databases">
        <authorList>
            <person name="Varghese N."/>
            <person name="Submissions S."/>
        </authorList>
    </citation>
    <scope>NUCLEOTIDE SEQUENCE [LARGE SCALE GENOMIC DNA]</scope>
    <source>
        <strain evidence="3">DSM 16537</strain>
    </source>
</reference>
<dbReference type="CDD" id="cd02966">
    <property type="entry name" value="TlpA_like_family"/>
    <property type="match status" value="1"/>
</dbReference>
<organism evidence="2 3">
    <name type="scientific">Aquiflexum balticum DSM 16537</name>
    <dbReference type="NCBI Taxonomy" id="758820"/>
    <lineage>
        <taxon>Bacteria</taxon>
        <taxon>Pseudomonadati</taxon>
        <taxon>Bacteroidota</taxon>
        <taxon>Cytophagia</taxon>
        <taxon>Cytophagales</taxon>
        <taxon>Cyclobacteriaceae</taxon>
        <taxon>Aquiflexum</taxon>
    </lineage>
</organism>
<protein>
    <submittedName>
        <fullName evidence="2">Peroxiredoxin</fullName>
    </submittedName>
</protein>
<dbReference type="PROSITE" id="PS51352">
    <property type="entry name" value="THIOREDOXIN_2"/>
    <property type="match status" value="1"/>
</dbReference>
<feature type="domain" description="Thioredoxin" evidence="1">
    <location>
        <begin position="241"/>
        <end position="374"/>
    </location>
</feature>